<reference evidence="1 2" key="1">
    <citation type="submission" date="2024-03" db="EMBL/GenBank/DDBJ databases">
        <title>Community enrichment and isolation of bacterial strains for fucoidan degradation.</title>
        <authorList>
            <person name="Sichert A."/>
        </authorList>
    </citation>
    <scope>NUCLEOTIDE SEQUENCE [LARGE SCALE GENOMIC DNA]</scope>
    <source>
        <strain evidence="1 2">AS81</strain>
    </source>
</reference>
<gene>
    <name evidence="1" type="ORF">WNY63_20460</name>
</gene>
<protein>
    <submittedName>
        <fullName evidence="1">Uncharacterized protein</fullName>
    </submittedName>
</protein>
<dbReference type="Proteomes" id="UP001388366">
    <property type="component" value="Unassembled WGS sequence"/>
</dbReference>
<evidence type="ECO:0000313" key="2">
    <source>
        <dbReference type="Proteomes" id="UP001388366"/>
    </source>
</evidence>
<dbReference type="EMBL" id="JBBMQU010000063">
    <property type="protein sequence ID" value="MEM5553095.1"/>
    <property type="molecule type" value="Genomic_DNA"/>
</dbReference>
<organism evidence="1 2">
    <name type="scientific">Pseudoalteromonas neustonica</name>
    <dbReference type="NCBI Taxonomy" id="1840331"/>
    <lineage>
        <taxon>Bacteria</taxon>
        <taxon>Pseudomonadati</taxon>
        <taxon>Pseudomonadota</taxon>
        <taxon>Gammaproteobacteria</taxon>
        <taxon>Alteromonadales</taxon>
        <taxon>Pseudoalteromonadaceae</taxon>
        <taxon>Pseudoalteromonas</taxon>
    </lineage>
</organism>
<proteinExistence type="predicted"/>
<evidence type="ECO:0000313" key="1">
    <source>
        <dbReference type="EMBL" id="MEM5553095.1"/>
    </source>
</evidence>
<sequence length="157" mass="17872">MANGERVAGGKGKKQLEAIAKIGKSYFEEGINKSYLSVAYWHAMLRTKKAHLHAIAPGMYCTNSECSMRINIDLTECVDCDYDYIENVVFAESTRMEAMRHLSMLIEYNDVSPPTAARLFTQIKSSEKIMDDLDFSYEPYKFSKEILDMVIITRSAD</sequence>
<name>A0ABU9U7T5_9GAMM</name>
<comment type="caution">
    <text evidence="1">The sequence shown here is derived from an EMBL/GenBank/DDBJ whole genome shotgun (WGS) entry which is preliminary data.</text>
</comment>
<accession>A0ABU9U7T5</accession>
<dbReference type="RefSeq" id="WP_342884665.1">
    <property type="nucleotide sequence ID" value="NZ_JBBMQU010000063.1"/>
</dbReference>
<keyword evidence="2" id="KW-1185">Reference proteome</keyword>